<dbReference type="EMBL" id="SMRU01000009">
    <property type="protein sequence ID" value="TDF96894.1"/>
    <property type="molecule type" value="Genomic_DNA"/>
</dbReference>
<protein>
    <recommendedName>
        <fullName evidence="3">HNH endonuclease</fullName>
    </recommendedName>
</protein>
<name>A0A4V2ZTF3_9MICC</name>
<dbReference type="AlphaFoldDB" id="A0A4V2ZTF3"/>
<sequence length="110" mass="12328">MMTAKEFSKYLDRDGARCYHCGTTEGLVPQHRVGRGMGGSKLLNMPSNVITFCSIQNGLLESSGPAADEARAMGWKLQRWEADYLLVRPVYDRASNSWFFLNDSYGRTVA</sequence>
<comment type="caution">
    <text evidence="1">The sequence shown here is derived from an EMBL/GenBank/DDBJ whole genome shotgun (WGS) entry which is preliminary data.</text>
</comment>
<accession>A0A4V2ZTF3</accession>
<dbReference type="OrthoDB" id="5124189at2"/>
<keyword evidence="2" id="KW-1185">Reference proteome</keyword>
<evidence type="ECO:0008006" key="3">
    <source>
        <dbReference type="Google" id="ProtNLM"/>
    </source>
</evidence>
<evidence type="ECO:0000313" key="2">
    <source>
        <dbReference type="Proteomes" id="UP000295511"/>
    </source>
</evidence>
<evidence type="ECO:0000313" key="1">
    <source>
        <dbReference type="EMBL" id="TDF96894.1"/>
    </source>
</evidence>
<organism evidence="1 2">
    <name type="scientific">Arthrobacter terricola</name>
    <dbReference type="NCBI Taxonomy" id="2547396"/>
    <lineage>
        <taxon>Bacteria</taxon>
        <taxon>Bacillati</taxon>
        <taxon>Actinomycetota</taxon>
        <taxon>Actinomycetes</taxon>
        <taxon>Micrococcales</taxon>
        <taxon>Micrococcaceae</taxon>
        <taxon>Arthrobacter</taxon>
    </lineage>
</organism>
<dbReference type="Proteomes" id="UP000295511">
    <property type="component" value="Unassembled WGS sequence"/>
</dbReference>
<dbReference type="RefSeq" id="WP_133203942.1">
    <property type="nucleotide sequence ID" value="NZ_SMRU01000009.1"/>
</dbReference>
<proteinExistence type="predicted"/>
<reference evidence="1 2" key="1">
    <citation type="submission" date="2019-03" db="EMBL/GenBank/DDBJ databases">
        <title>Whole genome sequence of Arthrobacter sp JH1-1.</title>
        <authorList>
            <person name="Trinh H.N."/>
        </authorList>
    </citation>
    <scope>NUCLEOTIDE SEQUENCE [LARGE SCALE GENOMIC DNA]</scope>
    <source>
        <strain evidence="1 2">JH1-1</strain>
    </source>
</reference>
<gene>
    <name evidence="1" type="ORF">E1809_09235</name>
</gene>